<keyword evidence="1" id="KW-1133">Transmembrane helix</keyword>
<proteinExistence type="predicted"/>
<protein>
    <submittedName>
        <fullName evidence="2">Uncharacterized protein</fullName>
    </submittedName>
</protein>
<accession>A0A1Y1JQE6</accession>
<dbReference type="GeneID" id="39750461"/>
<name>A0A1Y1JQE6_PLAGO</name>
<feature type="transmembrane region" description="Helical" evidence="1">
    <location>
        <begin position="213"/>
        <end position="236"/>
    </location>
</feature>
<dbReference type="AlphaFoldDB" id="A0A1Y1JQE6"/>
<sequence length="432" mass="51915">MSPLCRTPHDLLRSALKRRYQRKNIFLFSFKQLSHKNVVKKKNCTDQVKADPSNFFKVLQNEHFLPENMDKLGTFTCLKERQNLIYERVIFKPTSYVKLCQFVQMLEKENFLNEFDIYFFEENLDEIKLNRNQNRKEIFIDVKHMGIDKNITLGRSIQQKNCKPIEFLQKYNIQPLLYYNIQRYEANEDPSSFLIDRKRLTKGEYRYQYVSTILPYICFTLMLFFPHFLIFLYIPYIKKKNEKQRQLCKIFQIKQNIHLYKDIKPEYLQNIIDNNMKTLVLFYNNEIFMNMHVKSLMIDLSKILKKNSIPVNVIGIDTSKYNIRYNVTNDFEETLFPVLYFVLPYHYDNDSAVFQIKTPLTLENICLQMKDFVHVPPPVFRQIQDLSKLSGKLQKCIFEHEVMNKKKEEILYDYGTEIAHLSCLHLNSKVSF</sequence>
<keyword evidence="3" id="KW-1185">Reference proteome</keyword>
<evidence type="ECO:0000256" key="1">
    <source>
        <dbReference type="SAM" id="Phobius"/>
    </source>
</evidence>
<comment type="caution">
    <text evidence="2">The sequence shown here is derived from an EMBL/GenBank/DDBJ whole genome shotgun (WGS) entry which is preliminary data.</text>
</comment>
<dbReference type="RefSeq" id="XP_028546304.1">
    <property type="nucleotide sequence ID" value="XM_028690503.1"/>
</dbReference>
<dbReference type="OMA" id="KCIFEHE"/>
<dbReference type="OrthoDB" id="443883at2759"/>
<dbReference type="EMBL" id="BDQF01000015">
    <property type="protein sequence ID" value="GAW83715.1"/>
    <property type="molecule type" value="Genomic_DNA"/>
</dbReference>
<keyword evidence="1" id="KW-0472">Membrane</keyword>
<keyword evidence="1" id="KW-0812">Transmembrane</keyword>
<evidence type="ECO:0000313" key="2">
    <source>
        <dbReference type="EMBL" id="GAW83715.1"/>
    </source>
</evidence>
<evidence type="ECO:0000313" key="3">
    <source>
        <dbReference type="Proteomes" id="UP000195521"/>
    </source>
</evidence>
<dbReference type="Proteomes" id="UP000195521">
    <property type="component" value="Unassembled WGS sequence"/>
</dbReference>
<gene>
    <name evidence="2" type="ORF">PGO_145130</name>
</gene>
<organism evidence="2 3">
    <name type="scientific">Plasmodium gonderi</name>
    <dbReference type="NCBI Taxonomy" id="77519"/>
    <lineage>
        <taxon>Eukaryota</taxon>
        <taxon>Sar</taxon>
        <taxon>Alveolata</taxon>
        <taxon>Apicomplexa</taxon>
        <taxon>Aconoidasida</taxon>
        <taxon>Haemosporida</taxon>
        <taxon>Plasmodiidae</taxon>
        <taxon>Plasmodium</taxon>
        <taxon>Plasmodium (Plasmodium)</taxon>
    </lineage>
</organism>
<reference evidence="3" key="1">
    <citation type="submission" date="2017-04" db="EMBL/GenBank/DDBJ databases">
        <title>Plasmodium gonderi genome.</title>
        <authorList>
            <person name="Arisue N."/>
            <person name="Honma H."/>
            <person name="Kawai S."/>
            <person name="Tougan T."/>
            <person name="Tanabe K."/>
            <person name="Horii T."/>
        </authorList>
    </citation>
    <scope>NUCLEOTIDE SEQUENCE [LARGE SCALE GENOMIC DNA]</scope>
    <source>
        <strain evidence="3">ATCC 30045</strain>
    </source>
</reference>